<proteinExistence type="predicted"/>
<comment type="caution">
    <text evidence="2">The sequence shown here is derived from an EMBL/GenBank/DDBJ whole genome shotgun (WGS) entry which is preliminary data.</text>
</comment>
<evidence type="ECO:0000313" key="2">
    <source>
        <dbReference type="EMBL" id="OQO88997.1"/>
    </source>
</evidence>
<keyword evidence="1" id="KW-1133">Transmembrane helix</keyword>
<reference evidence="2 3" key="1">
    <citation type="submission" date="2017-02" db="EMBL/GenBank/DDBJ databases">
        <title>Draft genome of Saccharomonospora sp. 154.</title>
        <authorList>
            <person name="Alonso-Carmona G.S."/>
            <person name="De La Haba R."/>
            <person name="Vera-Gargallo B."/>
            <person name="Sandoval-Trujillo A.H."/>
            <person name="Ramirez-Duran N."/>
            <person name="Ventosa A."/>
        </authorList>
    </citation>
    <scope>NUCLEOTIDE SEQUENCE [LARGE SCALE GENOMIC DNA]</scope>
    <source>
        <strain evidence="2 3">LRS4.154</strain>
    </source>
</reference>
<gene>
    <name evidence="2" type="ORF">B1813_22865</name>
</gene>
<keyword evidence="3" id="KW-1185">Reference proteome</keyword>
<protein>
    <submittedName>
        <fullName evidence="2">Uncharacterized protein</fullName>
    </submittedName>
</protein>
<evidence type="ECO:0000256" key="1">
    <source>
        <dbReference type="SAM" id="Phobius"/>
    </source>
</evidence>
<keyword evidence="1" id="KW-0812">Transmembrane</keyword>
<dbReference type="AlphaFoldDB" id="A0A1V8ZVM4"/>
<dbReference type="Proteomes" id="UP000192591">
    <property type="component" value="Unassembled WGS sequence"/>
</dbReference>
<dbReference type="EMBL" id="MWIH01000010">
    <property type="protein sequence ID" value="OQO88997.1"/>
    <property type="molecule type" value="Genomic_DNA"/>
</dbReference>
<organism evidence="2 3">
    <name type="scientific">Saccharomonospora piscinae</name>
    <dbReference type="NCBI Taxonomy" id="687388"/>
    <lineage>
        <taxon>Bacteria</taxon>
        <taxon>Bacillati</taxon>
        <taxon>Actinomycetota</taxon>
        <taxon>Actinomycetes</taxon>
        <taxon>Pseudonocardiales</taxon>
        <taxon>Pseudonocardiaceae</taxon>
        <taxon>Saccharomonospora</taxon>
    </lineage>
</organism>
<name>A0A1V8ZVM4_SACPI</name>
<accession>A0A1V8ZVM4</accession>
<sequence>MLPEGEGERYGRYLAGADQERMLAVAEVLIWTMAVVTWWAVTVRWMGRDRLHRVAAWPGERAAHALTAALPAHHRRRVAVYTRLAWTTYRCWRHGIR</sequence>
<feature type="transmembrane region" description="Helical" evidence="1">
    <location>
        <begin position="22"/>
        <end position="41"/>
    </location>
</feature>
<evidence type="ECO:0000313" key="3">
    <source>
        <dbReference type="Proteomes" id="UP000192591"/>
    </source>
</evidence>
<keyword evidence="1" id="KW-0472">Membrane</keyword>